<organism evidence="4 5">
    <name type="scientific">Desulforamulus aquiferis</name>
    <dbReference type="NCBI Taxonomy" id="1397668"/>
    <lineage>
        <taxon>Bacteria</taxon>
        <taxon>Bacillati</taxon>
        <taxon>Bacillota</taxon>
        <taxon>Clostridia</taxon>
        <taxon>Eubacteriales</taxon>
        <taxon>Peptococcaceae</taxon>
        <taxon>Desulforamulus</taxon>
    </lineage>
</organism>
<dbReference type="PROSITE" id="PS00092">
    <property type="entry name" value="N6_MTASE"/>
    <property type="match status" value="1"/>
</dbReference>
<dbReference type="EMBL" id="JARPTC010000011">
    <property type="protein sequence ID" value="MDO7787163.1"/>
    <property type="molecule type" value="Genomic_DNA"/>
</dbReference>
<dbReference type="InterPro" id="IPR029063">
    <property type="entry name" value="SAM-dependent_MTases_sf"/>
</dbReference>
<keyword evidence="2 4" id="KW-0808">Transferase</keyword>
<evidence type="ECO:0000256" key="1">
    <source>
        <dbReference type="ARBA" id="ARBA00022603"/>
    </source>
</evidence>
<dbReference type="GO" id="GO:0003676">
    <property type="term" value="F:nucleic acid binding"/>
    <property type="evidence" value="ECO:0007669"/>
    <property type="project" value="InterPro"/>
</dbReference>
<dbReference type="AlphaFoldDB" id="A0AAW7ZBS9"/>
<keyword evidence="5" id="KW-1185">Reference proteome</keyword>
<evidence type="ECO:0000256" key="2">
    <source>
        <dbReference type="ARBA" id="ARBA00022679"/>
    </source>
</evidence>
<dbReference type="PANTHER" id="PTHR43542:SF1">
    <property type="entry name" value="METHYLTRANSFERASE"/>
    <property type="match status" value="1"/>
</dbReference>
<dbReference type="CDD" id="cd02440">
    <property type="entry name" value="AdoMet_MTases"/>
    <property type="match status" value="1"/>
</dbReference>
<reference evidence="4" key="2">
    <citation type="submission" date="2023-03" db="EMBL/GenBank/DDBJ databases">
        <authorList>
            <person name="Zhang Z."/>
        </authorList>
    </citation>
    <scope>NUCLEOTIDE SEQUENCE</scope>
    <source>
        <strain evidence="4">DSA</strain>
    </source>
</reference>
<dbReference type="GO" id="GO:0052913">
    <property type="term" value="F:16S rRNA (guanine(966)-N(2))-methyltransferase activity"/>
    <property type="evidence" value="ECO:0007669"/>
    <property type="project" value="UniProtKB-EC"/>
</dbReference>
<evidence type="ECO:0000313" key="4">
    <source>
        <dbReference type="EMBL" id="MDO7787163.1"/>
    </source>
</evidence>
<dbReference type="Proteomes" id="UP001172911">
    <property type="component" value="Unassembled WGS sequence"/>
</dbReference>
<evidence type="ECO:0000256" key="3">
    <source>
        <dbReference type="SAM" id="MobiDB-lite"/>
    </source>
</evidence>
<dbReference type="EC" id="2.1.1.171" evidence="4"/>
<dbReference type="Gene3D" id="3.40.50.150">
    <property type="entry name" value="Vaccinia Virus protein VP39"/>
    <property type="match status" value="1"/>
</dbReference>
<sequence length="187" mass="20410">MSGLRIIAGTSRGRRLKSPKGMSTRPTSDRVREALFNILSAQVPESSFLDLFSGTGAVAIEALSRGAARAVLVEKDRSSAAVIISNIKLCGLSECAEVLNLDAAKAIKLLGERKENFDLIFIDPPYKKGFEVPSLEKIQGNGLLNVGGIVVVESNKCDLPPERVGQLMVYRRERYGDTALTFYRHDI</sequence>
<dbReference type="InterPro" id="IPR004398">
    <property type="entry name" value="RNA_MeTrfase_RsmD"/>
</dbReference>
<gene>
    <name evidence="4" type="primary">rsmD</name>
    <name evidence="4" type="ORF">P6N53_08025</name>
</gene>
<comment type="caution">
    <text evidence="4">The sequence shown here is derived from an EMBL/GenBank/DDBJ whole genome shotgun (WGS) entry which is preliminary data.</text>
</comment>
<name>A0AAW7ZBS9_9FIRM</name>
<evidence type="ECO:0000313" key="5">
    <source>
        <dbReference type="Proteomes" id="UP001172911"/>
    </source>
</evidence>
<dbReference type="RefSeq" id="WP_304542389.1">
    <property type="nucleotide sequence ID" value="NZ_JARPTC010000011.1"/>
</dbReference>
<dbReference type="InterPro" id="IPR002052">
    <property type="entry name" value="DNA_methylase_N6_adenine_CS"/>
</dbReference>
<feature type="region of interest" description="Disordered" evidence="3">
    <location>
        <begin position="1"/>
        <end position="26"/>
    </location>
</feature>
<dbReference type="Pfam" id="PF03602">
    <property type="entry name" value="Cons_hypoth95"/>
    <property type="match status" value="1"/>
</dbReference>
<protein>
    <submittedName>
        <fullName evidence="4">16S rRNA (Guanine(966)-N(2))-methyltransferase RsmD</fullName>
        <ecNumber evidence="4">2.1.1.171</ecNumber>
    </submittedName>
</protein>
<dbReference type="PIRSF" id="PIRSF004553">
    <property type="entry name" value="CHP00095"/>
    <property type="match status" value="1"/>
</dbReference>
<accession>A0AAW7ZBS9</accession>
<dbReference type="PANTHER" id="PTHR43542">
    <property type="entry name" value="METHYLTRANSFERASE"/>
    <property type="match status" value="1"/>
</dbReference>
<proteinExistence type="predicted"/>
<dbReference type="SUPFAM" id="SSF53335">
    <property type="entry name" value="S-adenosyl-L-methionine-dependent methyltransferases"/>
    <property type="match status" value="1"/>
</dbReference>
<keyword evidence="1 4" id="KW-0489">Methyltransferase</keyword>
<reference evidence="4" key="1">
    <citation type="journal article" date="2023" name="J. Hazard. Mater.">
        <title>Anaerobic biodegradation of pyrene and benzo[a]pyrene by a new sulfate-reducing Desulforamulus aquiferis strain DSA.</title>
        <authorList>
            <person name="Zhang Z."/>
            <person name="Sun J."/>
            <person name="Gong X."/>
            <person name="Wang C."/>
            <person name="Wang H."/>
        </authorList>
    </citation>
    <scope>NUCLEOTIDE SEQUENCE</scope>
    <source>
        <strain evidence="4">DSA</strain>
    </source>
</reference>
<dbReference type="NCBIfam" id="TIGR00095">
    <property type="entry name" value="16S rRNA (guanine(966)-N(2))-methyltransferase RsmD"/>
    <property type="match status" value="1"/>
</dbReference>